<feature type="transmembrane region" description="Helical" evidence="6">
    <location>
        <begin position="123"/>
        <end position="142"/>
    </location>
</feature>
<dbReference type="Proteomes" id="UP000569951">
    <property type="component" value="Unassembled WGS sequence"/>
</dbReference>
<sequence>MPFGTFLGQHFSWRLTFGVVALIGALAAWSTWRWIPRLQDTQQDDLRTQLQALRNPQLWLILGVTMIGFGGMFAGFSYIAPLMTEVTGFQAGAVTPVLMLAGLGMVAGNLLGGRMADRAPRAALYVLLIALAVVLTLLALLAHTPLAAVALVFAFTTVAFALTNPLQLMIIRAAQGAETLAAATNQSAFNIANALGAFLGGLPIAAGYGYTSPVFVGAGLAAAGLLIALGIRGEATPAKAGVPRGAQGPSGD</sequence>
<feature type="domain" description="Major facilitator superfamily (MFS) profile" evidence="7">
    <location>
        <begin position="1"/>
        <end position="236"/>
    </location>
</feature>
<evidence type="ECO:0000256" key="5">
    <source>
        <dbReference type="ARBA" id="ARBA00023136"/>
    </source>
</evidence>
<dbReference type="InterPro" id="IPR011701">
    <property type="entry name" value="MFS"/>
</dbReference>
<name>A0A841I774_9DEIO</name>
<feature type="transmembrane region" description="Helical" evidence="6">
    <location>
        <begin position="148"/>
        <end position="166"/>
    </location>
</feature>
<evidence type="ECO:0000259" key="7">
    <source>
        <dbReference type="PROSITE" id="PS50850"/>
    </source>
</evidence>
<dbReference type="GO" id="GO:0022857">
    <property type="term" value="F:transmembrane transporter activity"/>
    <property type="evidence" value="ECO:0007669"/>
    <property type="project" value="InterPro"/>
</dbReference>
<keyword evidence="3 6" id="KW-0812">Transmembrane</keyword>
<evidence type="ECO:0000256" key="4">
    <source>
        <dbReference type="ARBA" id="ARBA00022989"/>
    </source>
</evidence>
<dbReference type="RefSeq" id="WP_183988473.1">
    <property type="nucleotide sequence ID" value="NZ_JACHHG010000014.1"/>
</dbReference>
<evidence type="ECO:0000313" key="8">
    <source>
        <dbReference type="EMBL" id="MBB6099732.1"/>
    </source>
</evidence>
<feature type="transmembrane region" description="Helical" evidence="6">
    <location>
        <begin position="91"/>
        <end position="111"/>
    </location>
</feature>
<organism evidence="8 9">
    <name type="scientific">Deinobacterium chartae</name>
    <dbReference type="NCBI Taxonomy" id="521158"/>
    <lineage>
        <taxon>Bacteria</taxon>
        <taxon>Thermotogati</taxon>
        <taxon>Deinococcota</taxon>
        <taxon>Deinococci</taxon>
        <taxon>Deinococcales</taxon>
        <taxon>Deinococcaceae</taxon>
        <taxon>Deinobacterium</taxon>
    </lineage>
</organism>
<evidence type="ECO:0000313" key="9">
    <source>
        <dbReference type="Proteomes" id="UP000569951"/>
    </source>
</evidence>
<evidence type="ECO:0000256" key="2">
    <source>
        <dbReference type="ARBA" id="ARBA00022475"/>
    </source>
</evidence>
<keyword evidence="4 6" id="KW-1133">Transmembrane helix</keyword>
<feature type="transmembrane region" description="Helical" evidence="6">
    <location>
        <begin position="214"/>
        <end position="231"/>
    </location>
</feature>
<evidence type="ECO:0000256" key="1">
    <source>
        <dbReference type="ARBA" id="ARBA00004651"/>
    </source>
</evidence>
<dbReference type="SUPFAM" id="SSF103473">
    <property type="entry name" value="MFS general substrate transporter"/>
    <property type="match status" value="1"/>
</dbReference>
<reference evidence="8 9" key="1">
    <citation type="submission" date="2020-08" db="EMBL/GenBank/DDBJ databases">
        <title>Genomic Encyclopedia of Type Strains, Phase IV (KMG-IV): sequencing the most valuable type-strain genomes for metagenomic binning, comparative biology and taxonomic classification.</title>
        <authorList>
            <person name="Goeker M."/>
        </authorList>
    </citation>
    <scope>NUCLEOTIDE SEQUENCE [LARGE SCALE GENOMIC DNA]</scope>
    <source>
        <strain evidence="8 9">DSM 21458</strain>
    </source>
</reference>
<dbReference type="Gene3D" id="1.20.1250.20">
    <property type="entry name" value="MFS general substrate transporter like domains"/>
    <property type="match status" value="1"/>
</dbReference>
<dbReference type="EMBL" id="JACHHG010000014">
    <property type="protein sequence ID" value="MBB6099732.1"/>
    <property type="molecule type" value="Genomic_DNA"/>
</dbReference>
<keyword evidence="9" id="KW-1185">Reference proteome</keyword>
<comment type="caution">
    <text evidence="8">The sequence shown here is derived from an EMBL/GenBank/DDBJ whole genome shotgun (WGS) entry which is preliminary data.</text>
</comment>
<keyword evidence="5 6" id="KW-0472">Membrane</keyword>
<dbReference type="InterPro" id="IPR050189">
    <property type="entry name" value="MFS_Efflux_Transporters"/>
</dbReference>
<dbReference type="PANTHER" id="PTHR43124">
    <property type="entry name" value="PURINE EFFLUX PUMP PBUE"/>
    <property type="match status" value="1"/>
</dbReference>
<comment type="subcellular location">
    <subcellularLocation>
        <location evidence="1">Cell membrane</location>
        <topology evidence="1">Multi-pass membrane protein</topology>
    </subcellularLocation>
</comment>
<accession>A0A841I774</accession>
<feature type="transmembrane region" description="Helical" evidence="6">
    <location>
        <begin position="56"/>
        <end position="79"/>
    </location>
</feature>
<dbReference type="InterPro" id="IPR036259">
    <property type="entry name" value="MFS_trans_sf"/>
</dbReference>
<keyword evidence="2" id="KW-1003">Cell membrane</keyword>
<dbReference type="PROSITE" id="PS50850">
    <property type="entry name" value="MFS"/>
    <property type="match status" value="1"/>
</dbReference>
<dbReference type="AlphaFoldDB" id="A0A841I774"/>
<feature type="transmembrane region" description="Helical" evidence="6">
    <location>
        <begin position="12"/>
        <end position="35"/>
    </location>
</feature>
<evidence type="ECO:0000256" key="6">
    <source>
        <dbReference type="SAM" id="Phobius"/>
    </source>
</evidence>
<feature type="transmembrane region" description="Helical" evidence="6">
    <location>
        <begin position="187"/>
        <end position="208"/>
    </location>
</feature>
<protein>
    <submittedName>
        <fullName evidence="8">Putative MFS family arabinose efflux permease</fullName>
    </submittedName>
</protein>
<proteinExistence type="predicted"/>
<dbReference type="InterPro" id="IPR020846">
    <property type="entry name" value="MFS_dom"/>
</dbReference>
<dbReference type="GO" id="GO:0005886">
    <property type="term" value="C:plasma membrane"/>
    <property type="evidence" value="ECO:0007669"/>
    <property type="project" value="UniProtKB-SubCell"/>
</dbReference>
<evidence type="ECO:0000256" key="3">
    <source>
        <dbReference type="ARBA" id="ARBA00022692"/>
    </source>
</evidence>
<dbReference type="PANTHER" id="PTHR43124:SF3">
    <property type="entry name" value="CHLORAMPHENICOL EFFLUX PUMP RV0191"/>
    <property type="match status" value="1"/>
</dbReference>
<dbReference type="Pfam" id="PF07690">
    <property type="entry name" value="MFS_1"/>
    <property type="match status" value="1"/>
</dbReference>
<gene>
    <name evidence="8" type="ORF">HNR42_003190</name>
</gene>